<dbReference type="Proteomes" id="UP000045842">
    <property type="component" value="Unassembled WGS sequence"/>
</dbReference>
<evidence type="ECO:0000313" key="8">
    <source>
        <dbReference type="Proteomes" id="UP000046947"/>
    </source>
</evidence>
<dbReference type="Proteomes" id="UP000044938">
    <property type="component" value="Unassembled WGS sequence"/>
</dbReference>
<dbReference type="Proteomes" id="UP000048289">
    <property type="component" value="Unassembled WGS sequence"/>
</dbReference>
<dbReference type="AlphaFoldDB" id="A0A654TC44"/>
<evidence type="ECO:0000313" key="2">
    <source>
        <dbReference type="EMBL" id="CFE42350.1"/>
    </source>
</evidence>
<evidence type="ECO:0000313" key="5">
    <source>
        <dbReference type="EMBL" id="COW32821.1"/>
    </source>
</evidence>
<proteinExistence type="predicted"/>
<evidence type="ECO:0000313" key="7">
    <source>
        <dbReference type="Proteomes" id="UP000045842"/>
    </source>
</evidence>
<accession>A0A654TC44</accession>
<protein>
    <submittedName>
        <fullName evidence="2">Uncharacterized protein</fullName>
    </submittedName>
</protein>
<organism evidence="2 9">
    <name type="scientific">Mycobacterium tuberculosis</name>
    <dbReference type="NCBI Taxonomy" id="1773"/>
    <lineage>
        <taxon>Bacteria</taxon>
        <taxon>Bacillati</taxon>
        <taxon>Actinomycetota</taxon>
        <taxon>Actinomycetes</taxon>
        <taxon>Mycobacteriales</taxon>
        <taxon>Mycobacteriaceae</taxon>
        <taxon>Mycobacterium</taxon>
        <taxon>Mycobacterium tuberculosis complex</taxon>
    </lineage>
</organism>
<evidence type="ECO:0000313" key="9">
    <source>
        <dbReference type="Proteomes" id="UP000048289"/>
    </source>
</evidence>
<dbReference type="EMBL" id="CFOH01000038">
    <property type="protein sequence ID" value="CFE46818.1"/>
    <property type="molecule type" value="Genomic_DNA"/>
</dbReference>
<name>A0A654TC44_MYCTX</name>
<dbReference type="EMBL" id="CSAD01000634">
    <property type="protein sequence ID" value="COW24727.1"/>
    <property type="molecule type" value="Genomic_DNA"/>
</dbReference>
<evidence type="ECO:0000313" key="6">
    <source>
        <dbReference type="Proteomes" id="UP000044938"/>
    </source>
</evidence>
<sequence length="183" mass="19767">MPRCFGVTCAPTPVRSGRWQPKSAGAASTSAADHSSGSCSSNYRTNVGIWSSSRTTSSSTDGRCRCSSPSCSPCIGLVVTSPRCRQRRGRIATTSAGWPAAIRRLAAQCGRTTSMAWTARLCYRRHSPTLLCSRVFRDAPKCALTVKPPRSWPMPPAPVASRSAHLFKWLGLPRFQHSPVVAM</sequence>
<evidence type="ECO:0000256" key="1">
    <source>
        <dbReference type="SAM" id="MobiDB-lite"/>
    </source>
</evidence>
<dbReference type="EMBL" id="CFOE01000507">
    <property type="protein sequence ID" value="CFE42350.1"/>
    <property type="molecule type" value="Genomic_DNA"/>
</dbReference>
<evidence type="ECO:0000313" key="3">
    <source>
        <dbReference type="EMBL" id="CFE46818.1"/>
    </source>
</evidence>
<feature type="compositionally biased region" description="Low complexity" evidence="1">
    <location>
        <begin position="23"/>
        <end position="41"/>
    </location>
</feature>
<evidence type="ECO:0000313" key="4">
    <source>
        <dbReference type="EMBL" id="COW24727.1"/>
    </source>
</evidence>
<reference evidence="6 7" key="1">
    <citation type="submission" date="2015-03" db="EMBL/GenBank/DDBJ databases">
        <authorList>
            <consortium name="Pathogen Informatics"/>
        </authorList>
    </citation>
    <scope>NUCLEOTIDE SEQUENCE [LARGE SCALE GENOMIC DNA]</scope>
    <source>
        <strain evidence="4 7">G09801536</strain>
        <strain evidence="2 9">G09901357</strain>
        <strain evidence="3 8">H09601792</strain>
        <strain evidence="5 6">M09401471</strain>
    </source>
</reference>
<dbReference type="EMBL" id="CSAJ01000298">
    <property type="protein sequence ID" value="COW32821.1"/>
    <property type="molecule type" value="Genomic_DNA"/>
</dbReference>
<feature type="region of interest" description="Disordered" evidence="1">
    <location>
        <begin position="17"/>
        <end position="41"/>
    </location>
</feature>
<gene>
    <name evidence="4" type="ORF">ERS007679_03465</name>
    <name evidence="2" type="ORF">ERS007681_03161</name>
    <name evidence="3" type="ORF">ERS007688_00425</name>
    <name evidence="5" type="ORF">ERS007720_02361</name>
</gene>
<dbReference type="Proteomes" id="UP000046947">
    <property type="component" value="Unassembled WGS sequence"/>
</dbReference>